<dbReference type="EMBL" id="JAQQBS010000976">
    <property type="protein sequence ID" value="KAK0169208.1"/>
    <property type="molecule type" value="Genomic_DNA"/>
</dbReference>
<feature type="region of interest" description="Disordered" evidence="1">
    <location>
        <begin position="56"/>
        <end position="100"/>
    </location>
</feature>
<dbReference type="Proteomes" id="UP001168990">
    <property type="component" value="Unassembled WGS sequence"/>
</dbReference>
<evidence type="ECO:0000313" key="2">
    <source>
        <dbReference type="EMBL" id="KAK0169208.1"/>
    </source>
</evidence>
<reference evidence="2" key="2">
    <citation type="submission" date="2023-03" db="EMBL/GenBank/DDBJ databases">
        <authorList>
            <person name="Inwood S.N."/>
            <person name="Skelly J.G."/>
            <person name="Guhlin J."/>
            <person name="Harrop T.W.R."/>
            <person name="Goldson S.G."/>
            <person name="Dearden P.K."/>
        </authorList>
    </citation>
    <scope>NUCLEOTIDE SEQUENCE</scope>
    <source>
        <strain evidence="2">Irish</strain>
        <tissue evidence="2">Whole body</tissue>
    </source>
</reference>
<proteinExistence type="predicted"/>
<feature type="non-terminal residue" evidence="2">
    <location>
        <position position="1"/>
    </location>
</feature>
<evidence type="ECO:0000256" key="1">
    <source>
        <dbReference type="SAM" id="MobiDB-lite"/>
    </source>
</evidence>
<gene>
    <name evidence="2" type="ORF">PV328_012339</name>
</gene>
<evidence type="ECO:0000313" key="3">
    <source>
        <dbReference type="Proteomes" id="UP001168990"/>
    </source>
</evidence>
<keyword evidence="3" id="KW-1185">Reference proteome</keyword>
<name>A0AA39KPK4_9HYME</name>
<organism evidence="2 3">
    <name type="scientific">Microctonus aethiopoides</name>
    <dbReference type="NCBI Taxonomy" id="144406"/>
    <lineage>
        <taxon>Eukaryota</taxon>
        <taxon>Metazoa</taxon>
        <taxon>Ecdysozoa</taxon>
        <taxon>Arthropoda</taxon>
        <taxon>Hexapoda</taxon>
        <taxon>Insecta</taxon>
        <taxon>Pterygota</taxon>
        <taxon>Neoptera</taxon>
        <taxon>Endopterygota</taxon>
        <taxon>Hymenoptera</taxon>
        <taxon>Apocrita</taxon>
        <taxon>Ichneumonoidea</taxon>
        <taxon>Braconidae</taxon>
        <taxon>Euphorinae</taxon>
        <taxon>Microctonus</taxon>
    </lineage>
</organism>
<dbReference type="AlphaFoldDB" id="A0AA39KPK4"/>
<accession>A0AA39KPK4</accession>
<sequence length="494" mass="56745">DDEDWVKNEDYLMLQFKELLLKKREERARELANAVRPEFKDNELLDRQFAKWNKQGELNLVREPSGANPEETVSTTKDDTPPTSSTEVASSSRGPQGWNPEMEEALRRQNEMKNFRPSLSLLKKAETHVETTPHKSSEVSKILEAINNIPPPRIKLTQPIRMTPEQVRAENQRRARLGNLSREQQFSMRLGRKLHSTDDPRAMLAPSVAVAPLPLSKIPEFEEVLKDLGLINSSGQLRDQTSFVLDWRVLSKEALKKLIITRARFLMEKLDATKVDRGTQTYVTNVGKKFVAGCVNCRSDTHRLHDCNLPYRPGFCHVCGADGFDTDDCIYPHGIEHERILGRCAGCSRDVSLYCPECPDCNVRYEGLVDWLRLNYATWPEWMVPKDHRYLINPEEQILKRKVKAKFDDPTDNANRVRAFLIRENGLRDARSLANAHSKTALKLSEEKRQRAVKALEHPYVKKALDEIMNERPELSDGEEIKILVPTKYKKPSK</sequence>
<reference evidence="2" key="1">
    <citation type="journal article" date="2023" name="bioRxiv">
        <title>Scaffold-level genome assemblies of two parasitoid biocontrol wasps reveal the parthenogenesis mechanism and an associated novel virus.</title>
        <authorList>
            <person name="Inwood S."/>
            <person name="Skelly J."/>
            <person name="Guhlin J."/>
            <person name="Harrop T."/>
            <person name="Goldson S."/>
            <person name="Dearden P."/>
        </authorList>
    </citation>
    <scope>NUCLEOTIDE SEQUENCE</scope>
    <source>
        <strain evidence="2">Irish</strain>
        <tissue evidence="2">Whole body</tissue>
    </source>
</reference>
<comment type="caution">
    <text evidence="2">The sequence shown here is derived from an EMBL/GenBank/DDBJ whole genome shotgun (WGS) entry which is preliminary data.</text>
</comment>
<protein>
    <submittedName>
        <fullName evidence="2">Uncharacterized protein</fullName>
    </submittedName>
</protein>